<organism evidence="1 2">
    <name type="scientific">Paenibacillus anseongense</name>
    <dbReference type="NCBI Taxonomy" id="2682845"/>
    <lineage>
        <taxon>Bacteria</taxon>
        <taxon>Bacillati</taxon>
        <taxon>Bacillota</taxon>
        <taxon>Bacilli</taxon>
        <taxon>Bacillales</taxon>
        <taxon>Paenibacillaceae</taxon>
        <taxon>Paenibacillus</taxon>
    </lineage>
</organism>
<comment type="caution">
    <text evidence="1">The sequence shown here is derived from an EMBL/GenBank/DDBJ whole genome shotgun (WGS) entry which is preliminary data.</text>
</comment>
<evidence type="ECO:0000313" key="2">
    <source>
        <dbReference type="Proteomes" id="UP000467637"/>
    </source>
</evidence>
<gene>
    <name evidence="1" type="ORF">GON05_29110</name>
</gene>
<dbReference type="EMBL" id="WSEM01000030">
    <property type="protein sequence ID" value="MVQ38653.1"/>
    <property type="molecule type" value="Genomic_DNA"/>
</dbReference>
<evidence type="ECO:0000313" key="1">
    <source>
        <dbReference type="EMBL" id="MVQ38653.1"/>
    </source>
</evidence>
<reference evidence="1 2" key="1">
    <citation type="submission" date="2019-12" db="EMBL/GenBank/DDBJ databases">
        <authorList>
            <person name="Huq M.A."/>
        </authorList>
    </citation>
    <scope>NUCLEOTIDE SEQUENCE [LARGE SCALE GENOMIC DNA]</scope>
    <source>
        <strain evidence="1 2">MAH-34</strain>
    </source>
</reference>
<accession>A0ABW9UIY4</accession>
<proteinExistence type="predicted"/>
<name>A0ABW9UIY4_9BACL</name>
<dbReference type="RefSeq" id="WP_157324173.1">
    <property type="nucleotide sequence ID" value="NZ_WSEM01000030.1"/>
</dbReference>
<dbReference type="Proteomes" id="UP000467637">
    <property type="component" value="Unassembled WGS sequence"/>
</dbReference>
<protein>
    <submittedName>
        <fullName evidence="1">Uncharacterized protein</fullName>
    </submittedName>
</protein>
<sequence>MPSSSLTPHVEGTVKVDGKATVYLLCLVAENGVTVEATAKLLKMDENY</sequence>
<keyword evidence="2" id="KW-1185">Reference proteome</keyword>